<keyword evidence="10 11" id="KW-0003">3Fe-4S</keyword>
<evidence type="ECO:0000313" key="13">
    <source>
        <dbReference type="EMBL" id="MVW60444.1"/>
    </source>
</evidence>
<dbReference type="InterPro" id="IPR022569">
    <property type="entry name" value="Fd_C"/>
</dbReference>
<comment type="caution">
    <text evidence="13">The sequence shown here is derived from an EMBL/GenBank/DDBJ whole genome shotgun (WGS) entry which is preliminary data.</text>
</comment>
<evidence type="ECO:0000256" key="2">
    <source>
        <dbReference type="ARBA" id="ARBA00001966"/>
    </source>
</evidence>
<dbReference type="Gene3D" id="3.30.70.20">
    <property type="match status" value="1"/>
</dbReference>
<dbReference type="GO" id="GO:0046872">
    <property type="term" value="F:metal ion binding"/>
    <property type="evidence" value="ECO:0007669"/>
    <property type="project" value="UniProtKB-KW"/>
</dbReference>
<protein>
    <recommendedName>
        <fullName evidence="11">Ferredoxin</fullName>
    </recommendedName>
</protein>
<feature type="domain" description="4Fe-4S ferredoxin-type" evidence="12">
    <location>
        <begin position="1"/>
        <end position="27"/>
    </location>
</feature>
<organism evidence="13 14">
    <name type="scientific">Massilia cellulosiltytica</name>
    <dbReference type="NCBI Taxonomy" id="2683234"/>
    <lineage>
        <taxon>Bacteria</taxon>
        <taxon>Pseudomonadati</taxon>
        <taxon>Pseudomonadota</taxon>
        <taxon>Betaproteobacteria</taxon>
        <taxon>Burkholderiales</taxon>
        <taxon>Oxalobacteraceae</taxon>
        <taxon>Telluria group</taxon>
        <taxon>Massilia</taxon>
    </lineage>
</organism>
<evidence type="ECO:0000256" key="10">
    <source>
        <dbReference type="ARBA" id="ARBA00023291"/>
    </source>
</evidence>
<evidence type="ECO:0000256" key="11">
    <source>
        <dbReference type="RuleBase" id="RU364098"/>
    </source>
</evidence>
<evidence type="ECO:0000256" key="5">
    <source>
        <dbReference type="ARBA" id="ARBA00022723"/>
    </source>
</evidence>
<accession>A0A7X3FYK9</accession>
<evidence type="ECO:0000259" key="12">
    <source>
        <dbReference type="PROSITE" id="PS51379"/>
    </source>
</evidence>
<evidence type="ECO:0000256" key="4">
    <source>
        <dbReference type="ARBA" id="ARBA00022485"/>
    </source>
</evidence>
<keyword evidence="6 11" id="KW-0677">Repeat</keyword>
<keyword evidence="3 11" id="KW-0813">Transport</keyword>
<dbReference type="GO" id="GO:0009055">
    <property type="term" value="F:electron transfer activity"/>
    <property type="evidence" value="ECO:0007669"/>
    <property type="project" value="InterPro"/>
</dbReference>
<dbReference type="PANTHER" id="PTHR42859">
    <property type="entry name" value="OXIDOREDUCTASE"/>
    <property type="match status" value="1"/>
</dbReference>
<dbReference type="InterPro" id="IPR000813">
    <property type="entry name" value="7Fe_ferredoxin"/>
</dbReference>
<dbReference type="PROSITE" id="PS51379">
    <property type="entry name" value="4FE4S_FER_2"/>
    <property type="match status" value="2"/>
</dbReference>
<dbReference type="Pfam" id="PF11953">
    <property type="entry name" value="DUF3470"/>
    <property type="match status" value="1"/>
</dbReference>
<keyword evidence="5 11" id="KW-0479">Metal-binding</keyword>
<comment type="function">
    <text evidence="11">Ferredoxins are iron-sulfur proteins that transfer electrons in a wide variety of metabolic reactions.</text>
</comment>
<dbReference type="GO" id="GO:0051538">
    <property type="term" value="F:3 iron, 4 sulfur cluster binding"/>
    <property type="evidence" value="ECO:0007669"/>
    <property type="project" value="UniProtKB-KW"/>
</dbReference>
<evidence type="ECO:0000256" key="9">
    <source>
        <dbReference type="ARBA" id="ARBA00023014"/>
    </source>
</evidence>
<gene>
    <name evidence="13" type="ORF">GPY61_10925</name>
</gene>
<dbReference type="InterPro" id="IPR050294">
    <property type="entry name" value="RnfB_subfamily"/>
</dbReference>
<keyword evidence="7 11" id="KW-0249">Electron transport</keyword>
<dbReference type="Pfam" id="PF00037">
    <property type="entry name" value="Fer4"/>
    <property type="match status" value="1"/>
</dbReference>
<sequence length="107" mass="11864">MTYVVTEPCIGCKHTDCIQVCPVDCFHEGANFLAIDPERCVDCGLCEVECPVGAIVAESELAPDQLHWLALNDDLARRWPPITQRKPALPDAADWAARTDKLAELMR</sequence>
<keyword evidence="14" id="KW-1185">Reference proteome</keyword>
<proteinExistence type="predicted"/>
<comment type="cofactor">
    <cofactor evidence="1 11">
        <name>[3Fe-4S] cluster</name>
        <dbReference type="ChEBI" id="CHEBI:21137"/>
    </cofactor>
</comment>
<evidence type="ECO:0000256" key="1">
    <source>
        <dbReference type="ARBA" id="ARBA00001927"/>
    </source>
</evidence>
<evidence type="ECO:0000256" key="3">
    <source>
        <dbReference type="ARBA" id="ARBA00022448"/>
    </source>
</evidence>
<keyword evidence="8 11" id="KW-0408">Iron</keyword>
<name>A0A7X3FYK9_9BURK</name>
<dbReference type="AlphaFoldDB" id="A0A7X3FYK9"/>
<evidence type="ECO:0000256" key="8">
    <source>
        <dbReference type="ARBA" id="ARBA00023004"/>
    </source>
</evidence>
<dbReference type="RefSeq" id="WP_056127780.1">
    <property type="nucleotide sequence ID" value="NZ_WSES01000003.1"/>
</dbReference>
<feature type="domain" description="4Fe-4S ferredoxin-type" evidence="12">
    <location>
        <begin position="31"/>
        <end position="60"/>
    </location>
</feature>
<dbReference type="GO" id="GO:0051539">
    <property type="term" value="F:4 iron, 4 sulfur cluster binding"/>
    <property type="evidence" value="ECO:0007669"/>
    <property type="project" value="UniProtKB-KW"/>
</dbReference>
<dbReference type="InterPro" id="IPR017900">
    <property type="entry name" value="4Fe4S_Fe_S_CS"/>
</dbReference>
<dbReference type="InterPro" id="IPR054829">
    <property type="entry name" value="FdxA"/>
</dbReference>
<dbReference type="PANTHER" id="PTHR42859:SF2">
    <property type="entry name" value="FERREDOXIN"/>
    <property type="match status" value="1"/>
</dbReference>
<keyword evidence="9 11" id="KW-0411">Iron-sulfur</keyword>
<comment type="cofactor">
    <cofactor evidence="2 11">
        <name>[4Fe-4S] cluster</name>
        <dbReference type="ChEBI" id="CHEBI:49883"/>
    </cofactor>
</comment>
<dbReference type="SUPFAM" id="SSF54862">
    <property type="entry name" value="4Fe-4S ferredoxins"/>
    <property type="match status" value="1"/>
</dbReference>
<dbReference type="NCBIfam" id="NF045490">
    <property type="entry name" value="FdxA_Protbact"/>
    <property type="match status" value="1"/>
</dbReference>
<evidence type="ECO:0000313" key="14">
    <source>
        <dbReference type="Proteomes" id="UP000443353"/>
    </source>
</evidence>
<evidence type="ECO:0000256" key="6">
    <source>
        <dbReference type="ARBA" id="ARBA00022737"/>
    </source>
</evidence>
<dbReference type="PRINTS" id="PR00354">
    <property type="entry name" value="7FE8SFRDOXIN"/>
</dbReference>
<dbReference type="Proteomes" id="UP000443353">
    <property type="component" value="Unassembled WGS sequence"/>
</dbReference>
<evidence type="ECO:0000256" key="7">
    <source>
        <dbReference type="ARBA" id="ARBA00022982"/>
    </source>
</evidence>
<dbReference type="EMBL" id="WSES01000003">
    <property type="protein sequence ID" value="MVW60444.1"/>
    <property type="molecule type" value="Genomic_DNA"/>
</dbReference>
<dbReference type="InterPro" id="IPR017896">
    <property type="entry name" value="4Fe4S_Fe-S-bd"/>
</dbReference>
<keyword evidence="4 11" id="KW-0004">4Fe-4S</keyword>
<reference evidence="13 14" key="1">
    <citation type="submission" date="2019-12" db="EMBL/GenBank/DDBJ databases">
        <authorList>
            <person name="Li C."/>
            <person name="Zhao J."/>
        </authorList>
    </citation>
    <scope>NUCLEOTIDE SEQUENCE [LARGE SCALE GENOMIC DNA]</scope>
    <source>
        <strain evidence="13 14">NEAU-DD11</strain>
    </source>
</reference>
<dbReference type="PROSITE" id="PS00198">
    <property type="entry name" value="4FE4S_FER_1"/>
    <property type="match status" value="1"/>
</dbReference>